<keyword evidence="5" id="KW-1185">Reference proteome</keyword>
<dbReference type="PROSITE" id="PS50110">
    <property type="entry name" value="RESPONSE_REGULATORY"/>
    <property type="match status" value="1"/>
</dbReference>
<proteinExistence type="predicted"/>
<dbReference type="PANTHER" id="PTHR44591">
    <property type="entry name" value="STRESS RESPONSE REGULATOR PROTEIN 1"/>
    <property type="match status" value="1"/>
</dbReference>
<dbReference type="CDD" id="cd17534">
    <property type="entry name" value="REC_DC-like"/>
    <property type="match status" value="1"/>
</dbReference>
<dbReference type="SMART" id="SM00448">
    <property type="entry name" value="REC"/>
    <property type="match status" value="1"/>
</dbReference>
<sequence>MIAARVMIVEDEAITAMATGAMLKRLGHKVLAAVGSGQEAINAFRRQRPDLVLMDIRLDGDLDGIETAKLLRRDSDVPVVFVSAFVDDGTRNRAAEAKPFDFLPKPLDEYDLQALLSRLLPEASR</sequence>
<dbReference type="GO" id="GO:0000160">
    <property type="term" value="P:phosphorelay signal transduction system"/>
    <property type="evidence" value="ECO:0007669"/>
    <property type="project" value="InterPro"/>
</dbReference>
<dbReference type="InterPro" id="IPR011006">
    <property type="entry name" value="CheY-like_superfamily"/>
</dbReference>
<evidence type="ECO:0000256" key="2">
    <source>
        <dbReference type="PROSITE-ProRule" id="PRU00169"/>
    </source>
</evidence>
<reference evidence="4 5" key="1">
    <citation type="submission" date="2018-02" db="EMBL/GenBank/DDBJ databases">
        <title>Genome sequence of Desulfovibrio carbinolicus DSM 3852.</title>
        <authorList>
            <person name="Wilbanks E."/>
            <person name="Skennerton C.T."/>
            <person name="Orphan V.J."/>
        </authorList>
    </citation>
    <scope>NUCLEOTIDE SEQUENCE [LARGE SCALE GENOMIC DNA]</scope>
    <source>
        <strain evidence="4 5">DSM 3852</strain>
    </source>
</reference>
<keyword evidence="1 2" id="KW-0597">Phosphoprotein</keyword>
<protein>
    <submittedName>
        <fullName evidence="4">Response regulator</fullName>
    </submittedName>
</protein>
<accession>A0A4P6HQ71</accession>
<dbReference type="Gene3D" id="3.40.50.2300">
    <property type="match status" value="1"/>
</dbReference>
<dbReference type="InterPro" id="IPR050595">
    <property type="entry name" value="Bact_response_regulator"/>
</dbReference>
<gene>
    <name evidence="4" type="ORF">C3Y92_19335</name>
</gene>
<feature type="modified residue" description="4-aspartylphosphate" evidence="2">
    <location>
        <position position="55"/>
    </location>
</feature>
<dbReference type="SUPFAM" id="SSF52172">
    <property type="entry name" value="CheY-like"/>
    <property type="match status" value="1"/>
</dbReference>
<evidence type="ECO:0000256" key="1">
    <source>
        <dbReference type="ARBA" id="ARBA00022553"/>
    </source>
</evidence>
<dbReference type="PANTHER" id="PTHR44591:SF23">
    <property type="entry name" value="CHEY SUBFAMILY"/>
    <property type="match status" value="1"/>
</dbReference>
<dbReference type="Pfam" id="PF00072">
    <property type="entry name" value="Response_reg"/>
    <property type="match status" value="1"/>
</dbReference>
<evidence type="ECO:0000259" key="3">
    <source>
        <dbReference type="PROSITE" id="PS50110"/>
    </source>
</evidence>
<dbReference type="OrthoDB" id="9790791at2"/>
<dbReference type="RefSeq" id="WP_129355516.1">
    <property type="nucleotide sequence ID" value="NZ_CP026538.1"/>
</dbReference>
<dbReference type="EMBL" id="CP026538">
    <property type="protein sequence ID" value="QAZ69275.1"/>
    <property type="molecule type" value="Genomic_DNA"/>
</dbReference>
<feature type="domain" description="Response regulatory" evidence="3">
    <location>
        <begin position="5"/>
        <end position="120"/>
    </location>
</feature>
<evidence type="ECO:0000313" key="4">
    <source>
        <dbReference type="EMBL" id="QAZ69275.1"/>
    </source>
</evidence>
<name>A0A4P6HQ71_9BACT</name>
<organism evidence="4 5">
    <name type="scientific">Solidesulfovibrio carbinolicus</name>
    <dbReference type="NCBI Taxonomy" id="296842"/>
    <lineage>
        <taxon>Bacteria</taxon>
        <taxon>Pseudomonadati</taxon>
        <taxon>Thermodesulfobacteriota</taxon>
        <taxon>Desulfovibrionia</taxon>
        <taxon>Desulfovibrionales</taxon>
        <taxon>Desulfovibrionaceae</taxon>
        <taxon>Solidesulfovibrio</taxon>
    </lineage>
</organism>
<dbReference type="Proteomes" id="UP000293296">
    <property type="component" value="Chromosome"/>
</dbReference>
<dbReference type="InterPro" id="IPR001789">
    <property type="entry name" value="Sig_transdc_resp-reg_receiver"/>
</dbReference>
<dbReference type="AlphaFoldDB" id="A0A4P6HQ71"/>
<dbReference type="KEGG" id="dcb:C3Y92_19335"/>
<evidence type="ECO:0000313" key="5">
    <source>
        <dbReference type="Proteomes" id="UP000293296"/>
    </source>
</evidence>